<feature type="region of interest" description="Disordered" evidence="1">
    <location>
        <begin position="610"/>
        <end position="630"/>
    </location>
</feature>
<dbReference type="GO" id="GO:0034315">
    <property type="term" value="P:regulation of Arp2/3 complex-mediated actin nucleation"/>
    <property type="evidence" value="ECO:0007669"/>
    <property type="project" value="TreeGrafter"/>
</dbReference>
<dbReference type="InterPro" id="IPR051279">
    <property type="entry name" value="PP1-Reg/Actin-Interact_Protein"/>
</dbReference>
<proteinExistence type="predicted"/>
<organism evidence="2 3">
    <name type="scientific">Tritrichomonas foetus</name>
    <dbReference type="NCBI Taxonomy" id="1144522"/>
    <lineage>
        <taxon>Eukaryota</taxon>
        <taxon>Metamonada</taxon>
        <taxon>Parabasalia</taxon>
        <taxon>Tritrichomonadida</taxon>
        <taxon>Tritrichomonadidae</taxon>
        <taxon>Tritrichomonas</taxon>
    </lineage>
</organism>
<evidence type="ECO:0008006" key="4">
    <source>
        <dbReference type="Google" id="ProtNLM"/>
    </source>
</evidence>
<dbReference type="GO" id="GO:0030027">
    <property type="term" value="C:lamellipodium"/>
    <property type="evidence" value="ECO:0007669"/>
    <property type="project" value="TreeGrafter"/>
</dbReference>
<dbReference type="PANTHER" id="PTHR24112:SF64">
    <property type="entry name" value="CHROMOSOME UNDETERMINED SCAFFOLD_46, WHOLE GENOME SHOTGUN SEQUENCE"/>
    <property type="match status" value="1"/>
</dbReference>
<dbReference type="EMBL" id="MLAK01000176">
    <property type="protein sequence ID" value="OHT15871.1"/>
    <property type="molecule type" value="Genomic_DNA"/>
</dbReference>
<dbReference type="Proteomes" id="UP000179807">
    <property type="component" value="Unassembled WGS sequence"/>
</dbReference>
<dbReference type="VEuPathDB" id="TrichDB:TRFO_13704"/>
<protein>
    <recommendedName>
        <fullName evidence="4">Leucine Rich Repeat family protein</fullName>
    </recommendedName>
</protein>
<dbReference type="RefSeq" id="XP_068369007.1">
    <property type="nucleotide sequence ID" value="XM_068497402.1"/>
</dbReference>
<dbReference type="OrthoDB" id="120976at2759"/>
<dbReference type="GeneID" id="94832106"/>
<evidence type="ECO:0000313" key="2">
    <source>
        <dbReference type="EMBL" id="OHT15871.1"/>
    </source>
</evidence>
<accession>A0A1J4KXA5</accession>
<dbReference type="AlphaFoldDB" id="A0A1J4KXA5"/>
<gene>
    <name evidence="2" type="ORF">TRFO_13704</name>
</gene>
<name>A0A1J4KXA5_9EUKA</name>
<keyword evidence="3" id="KW-1185">Reference proteome</keyword>
<dbReference type="Gene3D" id="3.80.10.10">
    <property type="entry name" value="Ribonuclease Inhibitor"/>
    <property type="match status" value="1"/>
</dbReference>
<comment type="caution">
    <text evidence="2">The sequence shown here is derived from an EMBL/GenBank/DDBJ whole genome shotgun (WGS) entry which is preliminary data.</text>
</comment>
<dbReference type="SUPFAM" id="SSF52047">
    <property type="entry name" value="RNI-like"/>
    <property type="match status" value="1"/>
</dbReference>
<sequence>MEVDSKLLDNVKQIVDIGYGQILICLNVQCSVRQYQSEPTILIITDSSIFVLLKTQHKLRSLCKTQWPFVTKISMNSKSSFQVYDQNSFFQIEYAESSLIVSKIYNYLTSFLFKAELPEFSIDRSFIVSTSAANYPQLSRFLYLASKANISPSPKLIKRYKTDLKNKNLLDFASYPSSSSFSEILIDSITIGPSVTAITIPANPRQPNWIHIEKILKFNSKLTSITFNDKIDSSFYKMVDDISYSIESVKFCDSQFQSDAAKYLASFLLKAKVHSLAFCNACDFSFLSKLVSAGDMRQIKSLSLESMKNIDTNIIFKNFKGLRKLKIINSDVDISLFINTLSSSNLEKFSVISGAAVSDINPNLIIPRSLTSITFSKVRWENDSFTDTWTKFSQHQPSSSKLKLNFSGATPTDEVWQEFFEILPQMPKLPKLTKLKFESNPMKSQFIQFLRLLPNLRKLSIAGCLSQDYPALNEQFAQFLSSTSSLKELSISGNEYGVLRTSIIPILNEIRKNKSIEKLNVSNNNFGDNGMIALQELLKTNTVIHSINIIGNKIESADILESFFSTVEERKLPLHFEFPKDDVKSMRRKKRVRSATIAKWKKWHEKIQTIESEDEEKQDMSFGSSPQNDSIEDLVNGSEWKLPYQEIPEPDNTTSLQQLNNTYSLTALVQKFYTSQ</sequence>
<evidence type="ECO:0000256" key="1">
    <source>
        <dbReference type="SAM" id="MobiDB-lite"/>
    </source>
</evidence>
<dbReference type="InterPro" id="IPR032675">
    <property type="entry name" value="LRR_dom_sf"/>
</dbReference>
<dbReference type="GO" id="GO:0005886">
    <property type="term" value="C:plasma membrane"/>
    <property type="evidence" value="ECO:0007669"/>
    <property type="project" value="TreeGrafter"/>
</dbReference>
<dbReference type="Pfam" id="PF13516">
    <property type="entry name" value="LRR_6"/>
    <property type="match status" value="1"/>
</dbReference>
<dbReference type="PANTHER" id="PTHR24112">
    <property type="entry name" value="LEUCINE-RICH REPEAT, ISOFORM F-RELATED"/>
    <property type="match status" value="1"/>
</dbReference>
<evidence type="ECO:0000313" key="3">
    <source>
        <dbReference type="Proteomes" id="UP000179807"/>
    </source>
</evidence>
<reference evidence="2" key="1">
    <citation type="submission" date="2016-10" db="EMBL/GenBank/DDBJ databases">
        <authorList>
            <person name="Benchimol M."/>
            <person name="Almeida L.G."/>
            <person name="Vasconcelos A.T."/>
            <person name="Perreira-Neves A."/>
            <person name="Rosa I.A."/>
            <person name="Tasca T."/>
            <person name="Bogo M.R."/>
            <person name="de Souza W."/>
        </authorList>
    </citation>
    <scope>NUCLEOTIDE SEQUENCE [LARGE SCALE GENOMIC DNA]</scope>
    <source>
        <strain evidence="2">K</strain>
    </source>
</reference>
<dbReference type="InterPro" id="IPR001611">
    <property type="entry name" value="Leu-rich_rpt"/>
</dbReference>
<dbReference type="GO" id="GO:0016477">
    <property type="term" value="P:cell migration"/>
    <property type="evidence" value="ECO:0007669"/>
    <property type="project" value="TreeGrafter"/>
</dbReference>
<dbReference type="SMART" id="SM00368">
    <property type="entry name" value="LRR_RI"/>
    <property type="match status" value="1"/>
</dbReference>